<keyword evidence="2" id="KW-0328">Glycosyltransferase</keyword>
<keyword evidence="3" id="KW-1185">Reference proteome</keyword>
<feature type="domain" description="Phosphoribosyltransferase" evidence="1">
    <location>
        <begin position="65"/>
        <end position="184"/>
    </location>
</feature>
<comment type="caution">
    <text evidence="2">The sequence shown here is derived from an EMBL/GenBank/DDBJ whole genome shotgun (WGS) entry which is preliminary data.</text>
</comment>
<dbReference type="RefSeq" id="WP_137828043.1">
    <property type="nucleotide sequence ID" value="NZ_BPRE01000017.1"/>
</dbReference>
<name>A0ABQ4V175_9HYPH</name>
<protein>
    <submittedName>
        <fullName evidence="2">Orotate phosphoribosyltransferase</fullName>
    </submittedName>
</protein>
<evidence type="ECO:0000313" key="2">
    <source>
        <dbReference type="EMBL" id="GJE77815.1"/>
    </source>
</evidence>
<evidence type="ECO:0000313" key="3">
    <source>
        <dbReference type="Proteomes" id="UP001055093"/>
    </source>
</evidence>
<organism evidence="2 3">
    <name type="scientific">Methylorubrum suomiense</name>
    <dbReference type="NCBI Taxonomy" id="144191"/>
    <lineage>
        <taxon>Bacteria</taxon>
        <taxon>Pseudomonadati</taxon>
        <taxon>Pseudomonadota</taxon>
        <taxon>Alphaproteobacteria</taxon>
        <taxon>Hyphomicrobiales</taxon>
        <taxon>Methylobacteriaceae</taxon>
        <taxon>Methylorubrum</taxon>
    </lineage>
</organism>
<dbReference type="Proteomes" id="UP001055093">
    <property type="component" value="Unassembled WGS sequence"/>
</dbReference>
<evidence type="ECO:0000259" key="1">
    <source>
        <dbReference type="Pfam" id="PF00156"/>
    </source>
</evidence>
<keyword evidence="2" id="KW-0808">Transferase</keyword>
<dbReference type="PANTHER" id="PTHR43218:SF1">
    <property type="entry name" value="PHOSPHORIBOSYLTRANSFERASE"/>
    <property type="match status" value="1"/>
</dbReference>
<dbReference type="PANTHER" id="PTHR43218">
    <property type="entry name" value="PHOSPHORIBOSYLTRANSFERASE-RELATED"/>
    <property type="match status" value="1"/>
</dbReference>
<dbReference type="EMBL" id="BPRE01000017">
    <property type="protein sequence ID" value="GJE77815.1"/>
    <property type="molecule type" value="Genomic_DNA"/>
</dbReference>
<dbReference type="InterPro" id="IPR000836">
    <property type="entry name" value="PRTase_dom"/>
</dbReference>
<dbReference type="GO" id="GO:0016757">
    <property type="term" value="F:glycosyltransferase activity"/>
    <property type="evidence" value="ECO:0007669"/>
    <property type="project" value="UniProtKB-KW"/>
</dbReference>
<gene>
    <name evidence="2" type="primary">pyrE_2</name>
    <name evidence="2" type="ORF">BGCPKDLD_4422</name>
</gene>
<dbReference type="SUPFAM" id="SSF53271">
    <property type="entry name" value="PRTase-like"/>
    <property type="match status" value="1"/>
</dbReference>
<dbReference type="InterPro" id="IPR029057">
    <property type="entry name" value="PRTase-like"/>
</dbReference>
<proteinExistence type="predicted"/>
<dbReference type="Gene3D" id="3.40.50.2020">
    <property type="match status" value="1"/>
</dbReference>
<reference evidence="2" key="2">
    <citation type="submission" date="2021-08" db="EMBL/GenBank/DDBJ databases">
        <authorList>
            <person name="Tani A."/>
            <person name="Ola A."/>
            <person name="Ogura Y."/>
            <person name="Katsura K."/>
            <person name="Hayashi T."/>
        </authorList>
    </citation>
    <scope>NUCLEOTIDE SEQUENCE</scope>
    <source>
        <strain evidence="2">DSM 14458</strain>
    </source>
</reference>
<dbReference type="Pfam" id="PF00156">
    <property type="entry name" value="Pribosyltran"/>
    <property type="match status" value="1"/>
</dbReference>
<sequence>MSATSHSGPPPAEPPFTGHSWPVDVAGLTVDLPIVAIKPDFAISLMMVIDLGVRFGTHIGQKLAERLAPLEPEVVVGAATLGIPVAIETSRALGLDDYVILQKSPKLHLANALTRPIRSITSQGEQRLLLDRRALPLLKGRRTVLVDDVVASGGSLVGALALARAAGADVVGIGMILTEAHDWRAALGADAGLVHGLAHIPQFEPDGAGWRPIPASLG</sequence>
<accession>A0ABQ4V175</accession>
<dbReference type="CDD" id="cd06223">
    <property type="entry name" value="PRTases_typeI"/>
    <property type="match status" value="1"/>
</dbReference>
<reference evidence="2" key="1">
    <citation type="journal article" date="2021" name="Front. Microbiol.">
        <title>Comprehensive Comparative Genomics and Phenotyping of Methylobacterium Species.</title>
        <authorList>
            <person name="Alessa O."/>
            <person name="Ogura Y."/>
            <person name="Fujitani Y."/>
            <person name="Takami H."/>
            <person name="Hayashi T."/>
            <person name="Sahin N."/>
            <person name="Tani A."/>
        </authorList>
    </citation>
    <scope>NUCLEOTIDE SEQUENCE</scope>
    <source>
        <strain evidence="2">DSM 14458</strain>
    </source>
</reference>